<gene>
    <name evidence="1" type="ORF">D5R40_30635</name>
</gene>
<proteinExistence type="predicted"/>
<name>A0A3N6QZX9_9CYAN</name>
<dbReference type="Proteomes" id="UP000269154">
    <property type="component" value="Unassembled WGS sequence"/>
</dbReference>
<protein>
    <submittedName>
        <fullName evidence="1">Uncharacterized protein</fullName>
    </submittedName>
</protein>
<comment type="caution">
    <text evidence="1">The sequence shown here is derived from an EMBL/GenBank/DDBJ whole genome shotgun (WGS) entry which is preliminary data.</text>
</comment>
<reference evidence="1 2" key="1">
    <citation type="journal article" date="2018" name="ACS Chem. Biol.">
        <title>Ketoreductase domain dysfunction expands chemodiversity: malyngamide biosynthesis in the cyanobacterium Okeania hirsuta.</title>
        <authorList>
            <person name="Moss N.A."/>
            <person name="Leao T."/>
            <person name="Rankin M."/>
            <person name="McCullough T.M."/>
            <person name="Qu P."/>
            <person name="Korobeynikov A."/>
            <person name="Smith J.L."/>
            <person name="Gerwick L."/>
            <person name="Gerwick W.H."/>
        </authorList>
    </citation>
    <scope>NUCLEOTIDE SEQUENCE [LARGE SCALE GENOMIC DNA]</scope>
    <source>
        <strain evidence="1 2">PAB10Feb10-1</strain>
    </source>
</reference>
<sequence>MIGFNQKLVTIVFPVNKKKIAFFIREKISIAIFFRLCQNILKKAKSNNTQKMLYVAILFEL</sequence>
<organism evidence="1 2">
    <name type="scientific">Okeania hirsuta</name>
    <dbReference type="NCBI Taxonomy" id="1458930"/>
    <lineage>
        <taxon>Bacteria</taxon>
        <taxon>Bacillati</taxon>
        <taxon>Cyanobacteriota</taxon>
        <taxon>Cyanophyceae</taxon>
        <taxon>Oscillatoriophycideae</taxon>
        <taxon>Oscillatoriales</taxon>
        <taxon>Microcoleaceae</taxon>
        <taxon>Okeania</taxon>
    </lineage>
</organism>
<evidence type="ECO:0000313" key="2">
    <source>
        <dbReference type="Proteomes" id="UP000269154"/>
    </source>
</evidence>
<dbReference type="AlphaFoldDB" id="A0A3N6QZX9"/>
<accession>A0A3N6QZX9</accession>
<keyword evidence="2" id="KW-1185">Reference proteome</keyword>
<evidence type="ECO:0000313" key="1">
    <source>
        <dbReference type="EMBL" id="RQH23210.1"/>
    </source>
</evidence>
<dbReference type="EMBL" id="RCBY01000351">
    <property type="protein sequence ID" value="RQH23210.1"/>
    <property type="molecule type" value="Genomic_DNA"/>
</dbReference>